<dbReference type="SUPFAM" id="SSF103473">
    <property type="entry name" value="MFS general substrate transporter"/>
    <property type="match status" value="1"/>
</dbReference>
<keyword evidence="4 8" id="KW-0812">Transmembrane</keyword>
<dbReference type="GO" id="GO:0016757">
    <property type="term" value="F:glycosyltransferase activity"/>
    <property type="evidence" value="ECO:0007669"/>
    <property type="project" value="InterPro"/>
</dbReference>
<evidence type="ECO:0000313" key="11">
    <source>
        <dbReference type="Proteomes" id="UP000654075"/>
    </source>
</evidence>
<feature type="non-terminal residue" evidence="10">
    <location>
        <position position="1"/>
    </location>
</feature>
<dbReference type="GO" id="GO:0016020">
    <property type="term" value="C:membrane"/>
    <property type="evidence" value="ECO:0007669"/>
    <property type="project" value="UniProtKB-SubCell"/>
</dbReference>
<dbReference type="Gene3D" id="3.90.550.10">
    <property type="entry name" value="Spore Coat Polysaccharide Biosynthesis Protein SpsA, Chain A"/>
    <property type="match status" value="1"/>
</dbReference>
<keyword evidence="11" id="KW-1185">Reference proteome</keyword>
<evidence type="ECO:0000313" key="10">
    <source>
        <dbReference type="EMBL" id="CAE8642714.1"/>
    </source>
</evidence>
<evidence type="ECO:0000256" key="4">
    <source>
        <dbReference type="ARBA" id="ARBA00022692"/>
    </source>
</evidence>
<comment type="caution">
    <text evidence="10">The sequence shown here is derived from an EMBL/GenBank/DDBJ whole genome shotgun (WGS) entry which is preliminary data.</text>
</comment>
<dbReference type="InterPro" id="IPR004324">
    <property type="entry name" value="FBT"/>
</dbReference>
<feature type="transmembrane region" description="Helical" evidence="8">
    <location>
        <begin position="1233"/>
        <end position="1253"/>
    </location>
</feature>
<accession>A0A813HZ38</accession>
<evidence type="ECO:0000256" key="3">
    <source>
        <dbReference type="ARBA" id="ARBA00022448"/>
    </source>
</evidence>
<dbReference type="SUPFAM" id="SSF53448">
    <property type="entry name" value="Nucleotide-diphospho-sugar transferases"/>
    <property type="match status" value="1"/>
</dbReference>
<dbReference type="Gene3D" id="1.20.1250.20">
    <property type="entry name" value="MFS general substrate transporter like domains"/>
    <property type="match status" value="1"/>
</dbReference>
<dbReference type="Pfam" id="PF03092">
    <property type="entry name" value="BT1"/>
    <property type="match status" value="1"/>
</dbReference>
<comment type="subcellular location">
    <subcellularLocation>
        <location evidence="1">Membrane</location>
        <topology evidence="1">Multi-pass membrane protein</topology>
    </subcellularLocation>
</comment>
<evidence type="ECO:0000256" key="8">
    <source>
        <dbReference type="SAM" id="Phobius"/>
    </source>
</evidence>
<dbReference type="Pfam" id="PF04577">
    <property type="entry name" value="Glyco_transf_61"/>
    <property type="match status" value="1"/>
</dbReference>
<evidence type="ECO:0000256" key="1">
    <source>
        <dbReference type="ARBA" id="ARBA00004141"/>
    </source>
</evidence>
<dbReference type="InterPro" id="IPR006047">
    <property type="entry name" value="GH13_cat_dom"/>
</dbReference>
<sequence length="1292" mass="142216">ATIFRPKHIQMPAAMHADPIIGKRWDSVMDKFNIWSLTNHSKVALVDTDVVFDPKGNSAQQLFEDCAADLCAVRDGDVRFMNAGLIVITPSAEPLSHIQSALDTERHHYDMPEQSFLTRYAQDPKNDLSLMYLDEKWNSCASGGILANTKSTQPPKALKGHAKETSSLLKEACKDPAKDSLKVEVPLDYWAWPQVGIYQILLDRFASPSELKCTDLTDYCGGTLQAAADRMGYIKDLGVDGIVLSPTIENMPKGYHGYWPKDLNAVNHRLGTDQDLKMFIFLAHQNGMRVVADVNLNHAGSPGVNGTNFADIASLSPFNDSSYYHSDECSLWVGSDFDSRDLERCSLFGMADYKHEDQRVWDGLMDWVRDHVDNFGFDGIRVDAARHIPQEFLNHLLGKGAPVPAYYEVPGGDLKQVSSYSVQDLSAVYNYPLYYKLRDIFVPGQNQTPMTSLASMLTTQGSRVLLNFLDNNDLPRFIRLLGSDRALYHSALSYLCMAPGVPIILYRAEQSVQGPGTSMDPMKEEQAHLWRPPLWESGYSSSSEEFKLLKGLLWLRKHYEGFHQFTPQVLISDESTLAFLRGEVLVFLTNRPWLDQSRIIWGNSSFGCKTVELCSFFSQGTEIRCMDFTPEGYTQVDITDATPLIMVPRSVLNKYKADQVEENVERVSRQADHQQDVPHQEPPGKTTLQGVDFNKGQWQLIPDPPALKVETVPRFSRAGRQPGVSQEDPLQHSYVMCCSDFDHGSEFCTRSLLLKIERPSGFIKPSRDHAQRRALQAPVDLQETVINGSIVFLSRGNNSRTISNEQAVVEALRELGKRVEVIYAEPTNFEKTIQTLAGAELVIGPHGANLVNMMFAPVGAKVLEIVPLPPFRMTNYHYRTMAAALGFTYLPLGQTVLHYNKTLAVSQPDMAIDSFSVDPGRVKAAAASLLQPSMTSLIQRDAPGSKVGKYGRVSDVVVDGLVVEKARDDPALMGGLQSFSWGCRGVGAILSAYFSGALLETLGVRPIFTLTAVLPLLVVAAAVLIQESQAAPAGPEGSAKQSTSDSLSEVVRQASQLWDVVRSPEILPPMLFIVAWQATPNAGSAMFYYYTNALQFGPEFLGRSQLIGALASLGGIIMYNRVFAELPLRDYLLRVNLAAVVVGLLPLLLVTRANVALNIPDQTFVLGDDVIQTVAGELAHMPILVLAARLCPPGIEATLFALLMSVLNLASFVASFIGAWLTDYLHVTDKDFANLPLLVFICNLSGLLPLALLQLVPDTGAASGAAKDKAQLAAVGRPREDCAELASEPPNL</sequence>
<dbReference type="CDD" id="cd17484">
    <property type="entry name" value="MFS_FBT"/>
    <property type="match status" value="1"/>
</dbReference>
<evidence type="ECO:0000256" key="7">
    <source>
        <dbReference type="SAM" id="MobiDB-lite"/>
    </source>
</evidence>
<dbReference type="InterPro" id="IPR049625">
    <property type="entry name" value="Glyco_transf_61_cat"/>
</dbReference>
<dbReference type="GO" id="GO:0005975">
    <property type="term" value="P:carbohydrate metabolic process"/>
    <property type="evidence" value="ECO:0007669"/>
    <property type="project" value="InterPro"/>
</dbReference>
<feature type="transmembrane region" description="Helical" evidence="8">
    <location>
        <begin position="1102"/>
        <end position="1119"/>
    </location>
</feature>
<evidence type="ECO:0000256" key="2">
    <source>
        <dbReference type="ARBA" id="ARBA00007015"/>
    </source>
</evidence>
<dbReference type="Proteomes" id="UP000654075">
    <property type="component" value="Unassembled WGS sequence"/>
</dbReference>
<dbReference type="InterPro" id="IPR039309">
    <property type="entry name" value="BT1"/>
</dbReference>
<proteinExistence type="inferred from homology"/>
<dbReference type="Pfam" id="PF00128">
    <property type="entry name" value="Alpha-amylase"/>
    <property type="match status" value="1"/>
</dbReference>
<dbReference type="Gene3D" id="3.20.20.80">
    <property type="entry name" value="Glycosidases"/>
    <property type="match status" value="1"/>
</dbReference>
<evidence type="ECO:0000256" key="6">
    <source>
        <dbReference type="ARBA" id="ARBA00023136"/>
    </source>
</evidence>
<dbReference type="OrthoDB" id="1740265at2759"/>
<dbReference type="EMBL" id="CAJNNV010033195">
    <property type="protein sequence ID" value="CAE8642714.1"/>
    <property type="molecule type" value="Genomic_DNA"/>
</dbReference>
<organism evidence="10 11">
    <name type="scientific">Polarella glacialis</name>
    <name type="common">Dinoflagellate</name>
    <dbReference type="NCBI Taxonomy" id="89957"/>
    <lineage>
        <taxon>Eukaryota</taxon>
        <taxon>Sar</taxon>
        <taxon>Alveolata</taxon>
        <taxon>Dinophyceae</taxon>
        <taxon>Suessiales</taxon>
        <taxon>Suessiaceae</taxon>
        <taxon>Polarella</taxon>
    </lineage>
</organism>
<dbReference type="InterPro" id="IPR029044">
    <property type="entry name" value="Nucleotide-diphossugar_trans"/>
</dbReference>
<dbReference type="PANTHER" id="PTHR31585">
    <property type="entry name" value="FOLATE-BIOPTERIN TRANSPORTER 1, CHLOROPLASTIC"/>
    <property type="match status" value="1"/>
</dbReference>
<feature type="transmembrane region" description="Helical" evidence="8">
    <location>
        <begin position="1131"/>
        <end position="1150"/>
    </location>
</feature>
<evidence type="ECO:0000259" key="9">
    <source>
        <dbReference type="SMART" id="SM00642"/>
    </source>
</evidence>
<reference evidence="10" key="1">
    <citation type="submission" date="2021-02" db="EMBL/GenBank/DDBJ databases">
        <authorList>
            <person name="Dougan E. K."/>
            <person name="Rhodes N."/>
            <person name="Thang M."/>
            <person name="Chan C."/>
        </authorList>
    </citation>
    <scope>NUCLEOTIDE SEQUENCE</scope>
</reference>
<dbReference type="InterPro" id="IPR036259">
    <property type="entry name" value="MFS_trans_sf"/>
</dbReference>
<dbReference type="SUPFAM" id="SSF51445">
    <property type="entry name" value="(Trans)glycosidases"/>
    <property type="match status" value="1"/>
</dbReference>
<dbReference type="InterPro" id="IPR017853">
    <property type="entry name" value="GH"/>
</dbReference>
<feature type="transmembrane region" description="Helical" evidence="8">
    <location>
        <begin position="1200"/>
        <end position="1221"/>
    </location>
</feature>
<dbReference type="SMART" id="SM00642">
    <property type="entry name" value="Aamy"/>
    <property type="match status" value="1"/>
</dbReference>
<keyword evidence="3" id="KW-0813">Transport</keyword>
<keyword evidence="6 8" id="KW-0472">Membrane</keyword>
<feature type="compositionally biased region" description="Basic and acidic residues" evidence="7">
    <location>
        <begin position="666"/>
        <end position="679"/>
    </location>
</feature>
<feature type="region of interest" description="Disordered" evidence="7">
    <location>
        <begin position="666"/>
        <end position="685"/>
    </location>
</feature>
<comment type="similarity">
    <text evidence="2">Belongs to the major facilitator superfamily. Folate-biopterin transporter (TC 2.A.71) family.</text>
</comment>
<dbReference type="NCBIfam" id="TIGR00788">
    <property type="entry name" value="fbt"/>
    <property type="match status" value="1"/>
</dbReference>
<feature type="domain" description="Glycosyl hydrolase family 13 catalytic" evidence="9">
    <location>
        <begin position="199"/>
        <end position="556"/>
    </location>
</feature>
<evidence type="ECO:0000256" key="5">
    <source>
        <dbReference type="ARBA" id="ARBA00022989"/>
    </source>
</evidence>
<name>A0A813HZ38_POLGL</name>
<dbReference type="PANTHER" id="PTHR31585:SF0">
    <property type="entry name" value="FOLATE-BIOPTERIN TRANSPORTER 1, CHLOROPLASTIC"/>
    <property type="match status" value="1"/>
</dbReference>
<gene>
    <name evidence="10" type="ORF">PGLA1383_LOCUS57133</name>
</gene>
<keyword evidence="5 8" id="KW-1133">Transmembrane helix</keyword>
<protein>
    <recommendedName>
        <fullName evidence="9">Glycosyl hydrolase family 13 catalytic domain-containing protein</fullName>
    </recommendedName>
</protein>